<evidence type="ECO:0008006" key="5">
    <source>
        <dbReference type="Google" id="ProtNLM"/>
    </source>
</evidence>
<proteinExistence type="predicted"/>
<evidence type="ECO:0000256" key="2">
    <source>
        <dbReference type="SAM" id="SignalP"/>
    </source>
</evidence>
<evidence type="ECO:0000313" key="3">
    <source>
        <dbReference type="EMBL" id="MXO56402.1"/>
    </source>
</evidence>
<feature type="transmembrane region" description="Helical" evidence="1">
    <location>
        <begin position="46"/>
        <end position="67"/>
    </location>
</feature>
<dbReference type="AlphaFoldDB" id="A0A6I4SNV7"/>
<evidence type="ECO:0000256" key="1">
    <source>
        <dbReference type="SAM" id="Phobius"/>
    </source>
</evidence>
<feature type="signal peptide" evidence="2">
    <location>
        <begin position="1"/>
        <end position="22"/>
    </location>
</feature>
<dbReference type="EMBL" id="WTYS01000001">
    <property type="protein sequence ID" value="MXO56402.1"/>
    <property type="molecule type" value="Genomic_DNA"/>
</dbReference>
<evidence type="ECO:0000313" key="4">
    <source>
        <dbReference type="Proteomes" id="UP000468943"/>
    </source>
</evidence>
<sequence>MKFRTLFAATAAVSMAASPALAQSVQADRTAAVAASESQLGEDAGGAGIILAILAAAAIIAGIVIAGGNEDDTPTSP</sequence>
<name>A0A6I4SNV7_9SPHN</name>
<reference evidence="3 4" key="1">
    <citation type="submission" date="2019-12" db="EMBL/GenBank/DDBJ databases">
        <title>Genomic-based taxomic classification of the family Erythrobacteraceae.</title>
        <authorList>
            <person name="Xu L."/>
        </authorList>
    </citation>
    <scope>NUCLEOTIDE SEQUENCE [LARGE SCALE GENOMIC DNA]</scope>
    <source>
        <strain evidence="3 4">JCM 17802</strain>
    </source>
</reference>
<comment type="caution">
    <text evidence="3">The sequence shown here is derived from an EMBL/GenBank/DDBJ whole genome shotgun (WGS) entry which is preliminary data.</text>
</comment>
<protein>
    <recommendedName>
        <fullName evidence="5">Ferrochelatase</fullName>
    </recommendedName>
</protein>
<keyword evidence="4" id="KW-1185">Reference proteome</keyword>
<keyword evidence="1" id="KW-1133">Transmembrane helix</keyword>
<keyword evidence="1" id="KW-0472">Membrane</keyword>
<dbReference type="Proteomes" id="UP000468943">
    <property type="component" value="Unassembled WGS sequence"/>
</dbReference>
<gene>
    <name evidence="3" type="ORF">GRI36_05855</name>
</gene>
<feature type="chain" id="PRO_5026285396" description="Ferrochelatase" evidence="2">
    <location>
        <begin position="23"/>
        <end position="77"/>
    </location>
</feature>
<dbReference type="RefSeq" id="WP_160597606.1">
    <property type="nucleotide sequence ID" value="NZ_WTYS01000001.1"/>
</dbReference>
<accession>A0A6I4SNV7</accession>
<keyword evidence="1" id="KW-0812">Transmembrane</keyword>
<keyword evidence="2" id="KW-0732">Signal</keyword>
<organism evidence="3 4">
    <name type="scientific">Pontixanthobacter gangjinensis</name>
    <dbReference type="NCBI Taxonomy" id="1028742"/>
    <lineage>
        <taxon>Bacteria</taxon>
        <taxon>Pseudomonadati</taxon>
        <taxon>Pseudomonadota</taxon>
        <taxon>Alphaproteobacteria</taxon>
        <taxon>Sphingomonadales</taxon>
        <taxon>Erythrobacteraceae</taxon>
        <taxon>Pontixanthobacter</taxon>
    </lineage>
</organism>